<dbReference type="Proteomes" id="UP000799440">
    <property type="component" value="Unassembled WGS sequence"/>
</dbReference>
<dbReference type="InterPro" id="IPR002818">
    <property type="entry name" value="DJ-1/PfpI"/>
</dbReference>
<keyword evidence="3" id="KW-1185">Reference proteome</keyword>
<dbReference type="SUPFAM" id="SSF52317">
    <property type="entry name" value="Class I glutamine amidotransferase-like"/>
    <property type="match status" value="1"/>
</dbReference>
<name>A0A6A6UVR2_9PLEO</name>
<dbReference type="Pfam" id="PF01965">
    <property type="entry name" value="DJ-1_PfpI"/>
    <property type="match status" value="1"/>
</dbReference>
<evidence type="ECO:0000259" key="1">
    <source>
        <dbReference type="Pfam" id="PF01965"/>
    </source>
</evidence>
<dbReference type="EMBL" id="MU006610">
    <property type="protein sequence ID" value="KAF2742348.1"/>
    <property type="molecule type" value="Genomic_DNA"/>
</dbReference>
<sequence>MFHIGVLIAPPIQLLDIAPIDLFAMCTRSYLAACKFPPALISAGIPDSALRITYISLTGEDSIASTTAFLGLHINAGLHDACVAPGELDLLMIPGPPPGVRPEEEVLEFVKRHVEKGVELMTVCSGVFVAGYAGVLDGRKATGTRGVMNMLEKEFPNVTWVDKRYTRDGRIWSSGGVTNGMDLAAVYLREKWPQVADTVLAMADVDVRPEGYEQSKVGMYGFFGWQIVKAWLRGFFGGKSKTV</sequence>
<dbReference type="PANTHER" id="PTHR43130">
    <property type="entry name" value="ARAC-FAMILY TRANSCRIPTIONAL REGULATOR"/>
    <property type="match status" value="1"/>
</dbReference>
<gene>
    <name evidence="2" type="ORF">M011DRAFT_472294</name>
</gene>
<accession>A0A6A6UVR2</accession>
<feature type="domain" description="DJ-1/PfpI" evidence="1">
    <location>
        <begin position="51"/>
        <end position="188"/>
    </location>
</feature>
<dbReference type="OrthoDB" id="543156at2759"/>
<proteinExistence type="predicted"/>
<keyword evidence="2" id="KW-0315">Glutamine amidotransferase</keyword>
<reference evidence="2" key="1">
    <citation type="journal article" date="2020" name="Stud. Mycol.">
        <title>101 Dothideomycetes genomes: a test case for predicting lifestyles and emergence of pathogens.</title>
        <authorList>
            <person name="Haridas S."/>
            <person name="Albert R."/>
            <person name="Binder M."/>
            <person name="Bloem J."/>
            <person name="Labutti K."/>
            <person name="Salamov A."/>
            <person name="Andreopoulos B."/>
            <person name="Baker S."/>
            <person name="Barry K."/>
            <person name="Bills G."/>
            <person name="Bluhm B."/>
            <person name="Cannon C."/>
            <person name="Castanera R."/>
            <person name="Culley D."/>
            <person name="Daum C."/>
            <person name="Ezra D."/>
            <person name="Gonzalez J."/>
            <person name="Henrissat B."/>
            <person name="Kuo A."/>
            <person name="Liang C."/>
            <person name="Lipzen A."/>
            <person name="Lutzoni F."/>
            <person name="Magnuson J."/>
            <person name="Mondo S."/>
            <person name="Nolan M."/>
            <person name="Ohm R."/>
            <person name="Pangilinan J."/>
            <person name="Park H.-J."/>
            <person name="Ramirez L."/>
            <person name="Alfaro M."/>
            <person name="Sun H."/>
            <person name="Tritt A."/>
            <person name="Yoshinaga Y."/>
            <person name="Zwiers L.-H."/>
            <person name="Turgeon B."/>
            <person name="Goodwin S."/>
            <person name="Spatafora J."/>
            <person name="Crous P."/>
            <person name="Grigoriev I."/>
        </authorList>
    </citation>
    <scope>NUCLEOTIDE SEQUENCE</scope>
    <source>
        <strain evidence="2">CBS 119925</strain>
    </source>
</reference>
<dbReference type="InterPro" id="IPR052158">
    <property type="entry name" value="INH-QAR"/>
</dbReference>
<evidence type="ECO:0000313" key="2">
    <source>
        <dbReference type="EMBL" id="KAF2742348.1"/>
    </source>
</evidence>
<dbReference type="InterPro" id="IPR029062">
    <property type="entry name" value="Class_I_gatase-like"/>
</dbReference>
<protein>
    <submittedName>
        <fullName evidence="2">Class I glutamine amidotransferase-like protein</fullName>
    </submittedName>
</protein>
<organism evidence="2 3">
    <name type="scientific">Sporormia fimetaria CBS 119925</name>
    <dbReference type="NCBI Taxonomy" id="1340428"/>
    <lineage>
        <taxon>Eukaryota</taxon>
        <taxon>Fungi</taxon>
        <taxon>Dikarya</taxon>
        <taxon>Ascomycota</taxon>
        <taxon>Pezizomycotina</taxon>
        <taxon>Dothideomycetes</taxon>
        <taxon>Pleosporomycetidae</taxon>
        <taxon>Pleosporales</taxon>
        <taxon>Sporormiaceae</taxon>
        <taxon>Sporormia</taxon>
    </lineage>
</organism>
<evidence type="ECO:0000313" key="3">
    <source>
        <dbReference type="Proteomes" id="UP000799440"/>
    </source>
</evidence>
<dbReference type="Gene3D" id="3.40.50.880">
    <property type="match status" value="1"/>
</dbReference>
<dbReference type="AlphaFoldDB" id="A0A6A6UVR2"/>
<dbReference type="PANTHER" id="PTHR43130:SF7">
    <property type="entry name" value="DJ-1_PFPI DOMAIN-CONTAINING PROTEIN"/>
    <property type="match status" value="1"/>
</dbReference>